<proteinExistence type="predicted"/>
<keyword evidence="2" id="KW-1185">Reference proteome</keyword>
<reference evidence="2" key="1">
    <citation type="submission" date="2017-03" db="EMBL/GenBank/DDBJ databases">
        <title>Phytopthora megakarya and P. palmivora, two closely related causual agents of cacao black pod achieved similar genome size and gene model numbers by different mechanisms.</title>
        <authorList>
            <person name="Ali S."/>
            <person name="Shao J."/>
            <person name="Larry D.J."/>
            <person name="Kronmiller B."/>
            <person name="Shen D."/>
            <person name="Strem M.D."/>
            <person name="Melnick R.L."/>
            <person name="Guiltinan M.J."/>
            <person name="Tyler B.M."/>
            <person name="Meinhardt L.W."/>
            <person name="Bailey B.A."/>
        </authorList>
    </citation>
    <scope>NUCLEOTIDE SEQUENCE [LARGE SCALE GENOMIC DNA]</scope>
    <source>
        <strain evidence="2">zdho120</strain>
    </source>
</reference>
<organism evidence="1 2">
    <name type="scientific">Phytophthora megakarya</name>
    <dbReference type="NCBI Taxonomy" id="4795"/>
    <lineage>
        <taxon>Eukaryota</taxon>
        <taxon>Sar</taxon>
        <taxon>Stramenopiles</taxon>
        <taxon>Oomycota</taxon>
        <taxon>Peronosporomycetes</taxon>
        <taxon>Peronosporales</taxon>
        <taxon>Peronosporaceae</taxon>
        <taxon>Phytophthora</taxon>
    </lineage>
</organism>
<dbReference type="Proteomes" id="UP000198211">
    <property type="component" value="Unassembled WGS sequence"/>
</dbReference>
<evidence type="ECO:0000313" key="2">
    <source>
        <dbReference type="Proteomes" id="UP000198211"/>
    </source>
</evidence>
<gene>
    <name evidence="1" type="ORF">PHMEG_00010986</name>
</gene>
<sequence length="125" mass="13975">MAVNTAQSGRIDAELLCSQHICKRWWNELNVGFKNPAENWMMFDNLITESKLTQPKKQQLHPPSRSDAFVGFHLALLFQSALSFIYGSCGAADMLENNFPLCAYLKAQTCLTDTIRSASVIFGIS</sequence>
<accession>A0A225WET9</accession>
<evidence type="ECO:0000313" key="1">
    <source>
        <dbReference type="EMBL" id="OWZ15380.1"/>
    </source>
</evidence>
<protein>
    <submittedName>
        <fullName evidence="1">Uncharacterized protein</fullName>
    </submittedName>
</protein>
<dbReference type="EMBL" id="NBNE01001135">
    <property type="protein sequence ID" value="OWZ15380.1"/>
    <property type="molecule type" value="Genomic_DNA"/>
</dbReference>
<comment type="caution">
    <text evidence="1">The sequence shown here is derived from an EMBL/GenBank/DDBJ whole genome shotgun (WGS) entry which is preliminary data.</text>
</comment>
<name>A0A225WET9_9STRA</name>
<dbReference type="AlphaFoldDB" id="A0A225WET9"/>